<accession>A0ABW5FWU0</accession>
<protein>
    <recommendedName>
        <fullName evidence="3">ESX-1 secretion-associated protein</fullName>
    </recommendedName>
</protein>
<gene>
    <name evidence="1" type="ORF">ACFSXZ_20475</name>
</gene>
<comment type="caution">
    <text evidence="1">The sequence shown here is derived from an EMBL/GenBank/DDBJ whole genome shotgun (WGS) entry which is preliminary data.</text>
</comment>
<evidence type="ECO:0000313" key="2">
    <source>
        <dbReference type="Proteomes" id="UP001597417"/>
    </source>
</evidence>
<evidence type="ECO:0000313" key="1">
    <source>
        <dbReference type="EMBL" id="MFD2418705.1"/>
    </source>
</evidence>
<dbReference type="Proteomes" id="UP001597417">
    <property type="component" value="Unassembled WGS sequence"/>
</dbReference>
<dbReference type="RefSeq" id="WP_378266712.1">
    <property type="nucleotide sequence ID" value="NZ_JBHUKR010000009.1"/>
</dbReference>
<dbReference type="EMBL" id="JBHUKR010000009">
    <property type="protein sequence ID" value="MFD2418705.1"/>
    <property type="molecule type" value="Genomic_DNA"/>
</dbReference>
<evidence type="ECO:0008006" key="3">
    <source>
        <dbReference type="Google" id="ProtNLM"/>
    </source>
</evidence>
<proteinExistence type="predicted"/>
<sequence>MDFHVDPEALKQYAEVLENLSSVIDAIAEYMHDDGCDKSGFTGLFMVLQPAVDLVGSLYGDTLKIGKQRMASLVEGVNHAASSYEHADSGVHQVLKGLLSDIDTSAVPVIA</sequence>
<reference evidence="2" key="1">
    <citation type="journal article" date="2019" name="Int. J. Syst. Evol. Microbiol.">
        <title>The Global Catalogue of Microorganisms (GCM) 10K type strain sequencing project: providing services to taxonomists for standard genome sequencing and annotation.</title>
        <authorList>
            <consortium name="The Broad Institute Genomics Platform"/>
            <consortium name="The Broad Institute Genome Sequencing Center for Infectious Disease"/>
            <person name="Wu L."/>
            <person name="Ma J."/>
        </authorList>
    </citation>
    <scope>NUCLEOTIDE SEQUENCE [LARGE SCALE GENOMIC DNA]</scope>
    <source>
        <strain evidence="2">CGMCC 4.7645</strain>
    </source>
</reference>
<name>A0ABW5FWU0_9PSEU</name>
<organism evidence="1 2">
    <name type="scientific">Amycolatopsis pigmentata</name>
    <dbReference type="NCBI Taxonomy" id="450801"/>
    <lineage>
        <taxon>Bacteria</taxon>
        <taxon>Bacillati</taxon>
        <taxon>Actinomycetota</taxon>
        <taxon>Actinomycetes</taxon>
        <taxon>Pseudonocardiales</taxon>
        <taxon>Pseudonocardiaceae</taxon>
        <taxon>Amycolatopsis</taxon>
    </lineage>
</organism>
<keyword evidence="2" id="KW-1185">Reference proteome</keyword>